<evidence type="ECO:0000256" key="3">
    <source>
        <dbReference type="ARBA" id="ARBA00022729"/>
    </source>
</evidence>
<organism evidence="9 10">
    <name type="scientific">Macrostomum lignano</name>
    <dbReference type="NCBI Taxonomy" id="282301"/>
    <lineage>
        <taxon>Eukaryota</taxon>
        <taxon>Metazoa</taxon>
        <taxon>Spiralia</taxon>
        <taxon>Lophotrochozoa</taxon>
        <taxon>Platyhelminthes</taxon>
        <taxon>Rhabditophora</taxon>
        <taxon>Macrostomorpha</taxon>
        <taxon>Macrostomida</taxon>
        <taxon>Macrostomidae</taxon>
        <taxon>Macrostomum</taxon>
    </lineage>
</organism>
<keyword evidence="4" id="KW-1133">Transmembrane helix</keyword>
<evidence type="ECO:0000313" key="10">
    <source>
        <dbReference type="WBParaSite" id="maker-uti_cns_0010738-snap-gene-0.3-mRNA-1"/>
    </source>
</evidence>
<dbReference type="SMART" id="SM00321">
    <property type="entry name" value="WSC"/>
    <property type="match status" value="1"/>
</dbReference>
<sequence length="963" mass="104320">MFCLSGVENAEHFICKCPTFTQDRLTYLGPNPDLSDVFSLENLCQLVRYLRATGRTTNHLLDSPEGDRAADTGTTGTPCATPRSTSCPWSPGFSEMGGNASSLFPDSGLRPQRKTRILIDSSVPEADKSSVRWSQEKFSMLQNCFKNASKLFDALASEFEHQCAIAQLQSALLCALLTCAAGRVAHFSYVGCYQDAANPNRDLTGLKTLKGLNNLGSYITDGALMYSPDMTLGVCSNFCSLFGFPYFGVQVGKQCFCGSSYGLHGQLSDSKCNSQCKGNPEQICGGFTINSVFALHYPSNNAYTVLKNSDITVTSTVDSSWPAAAQSDADCLLQCSARANCSGAVFSKQLLACRLLPFAFPPASLTGPGWASCCAYSRMLIDAVRVICWKLNLSAMTNVFGSRMLASSLVSSSKLFSPGFLGAARSANASYSLVLSLISSSLFFVSSCQPLSSLHSVNRSNHLWKFELSSSFSMSTCCPLDTCALGFCAVAVADFVAWTDFDEIASGGPVHAFRQDALKRLVHTDRVYGTRRLVAPELKLRQLQRAADLAADTGRILDNSWVGLDLVQRDALLGEEIGNIGRLIFIRHAGGAARFGLQLEEGIHIITEQTAPALPRCQSAPASSSEWSQHSPPHCCSIQVRQSPKKSFFCTLYGSSGICKSDGGSTSLSLAGHSMRDKTLYAAAIERILHLEWSAQMGSCGDKIGLRCQYSVVFVLPNDSNTIAASQTIGGAMQAIAEAASLARKRPAGAGLAARDGSHQMHVMLLLLVRVRFRIVEHVRHSRSFHFGSLDEAQMRAGLVVLFTQWALDMPALVLRLLWPAFISSKYPHLGRRGWSCSETCRPGFFGDRRKGLGDNQRPDKAPLVAVGNDNAAAAAPRDPGLEQKQFKVVAQDTGVRLQNLVDMFKYQLCSEAGGADRRDIDGEHHIVRCQLRCDEVICIQVLSNYTAVADILRNSVISIGLN</sequence>
<evidence type="ECO:0000313" key="9">
    <source>
        <dbReference type="Proteomes" id="UP000095280"/>
    </source>
</evidence>
<evidence type="ECO:0000256" key="4">
    <source>
        <dbReference type="ARBA" id="ARBA00022989"/>
    </source>
</evidence>
<dbReference type="AlphaFoldDB" id="A0A1I8I9T0"/>
<evidence type="ECO:0000256" key="2">
    <source>
        <dbReference type="ARBA" id="ARBA00022692"/>
    </source>
</evidence>
<keyword evidence="3" id="KW-0732">Signal</keyword>
<evidence type="ECO:0000256" key="6">
    <source>
        <dbReference type="ARBA" id="ARBA00023180"/>
    </source>
</evidence>
<evidence type="ECO:0000256" key="7">
    <source>
        <dbReference type="SAM" id="MobiDB-lite"/>
    </source>
</evidence>
<evidence type="ECO:0000256" key="5">
    <source>
        <dbReference type="ARBA" id="ARBA00023136"/>
    </source>
</evidence>
<reference evidence="10" key="1">
    <citation type="submission" date="2016-11" db="UniProtKB">
        <authorList>
            <consortium name="WormBaseParasite"/>
        </authorList>
    </citation>
    <scope>IDENTIFICATION</scope>
</reference>
<dbReference type="PANTHER" id="PTHR24269">
    <property type="entry name" value="KREMEN PROTEIN"/>
    <property type="match status" value="1"/>
</dbReference>
<feature type="domain" description="WSC" evidence="8">
    <location>
        <begin position="186"/>
        <end position="296"/>
    </location>
</feature>
<dbReference type="PROSITE" id="PS51212">
    <property type="entry name" value="WSC"/>
    <property type="match status" value="1"/>
</dbReference>
<comment type="subcellular location">
    <subcellularLocation>
        <location evidence="1">Membrane</location>
        <topology evidence="1">Single-pass membrane protein</topology>
    </subcellularLocation>
</comment>
<dbReference type="WBParaSite" id="maker-uti_cns_0010738-snap-gene-0.3-mRNA-1">
    <property type="protein sequence ID" value="maker-uti_cns_0010738-snap-gene-0.3-mRNA-1"/>
    <property type="gene ID" value="maker-uti_cns_0010738-snap-gene-0.3"/>
</dbReference>
<name>A0A1I8I9T0_9PLAT</name>
<proteinExistence type="predicted"/>
<protein>
    <submittedName>
        <fullName evidence="10">WSC domain-containing protein</fullName>
    </submittedName>
</protein>
<accession>A0A1I8I9T0</accession>
<feature type="region of interest" description="Disordered" evidence="7">
    <location>
        <begin position="60"/>
        <end position="85"/>
    </location>
</feature>
<keyword evidence="9" id="KW-1185">Reference proteome</keyword>
<keyword evidence="6" id="KW-0325">Glycoprotein</keyword>
<dbReference type="Proteomes" id="UP000095280">
    <property type="component" value="Unplaced"/>
</dbReference>
<dbReference type="InterPro" id="IPR002889">
    <property type="entry name" value="WSC_carb-bd"/>
</dbReference>
<dbReference type="Pfam" id="PF01822">
    <property type="entry name" value="WSC"/>
    <property type="match status" value="1"/>
</dbReference>
<dbReference type="InterPro" id="IPR051836">
    <property type="entry name" value="Kremen_rcpt"/>
</dbReference>
<dbReference type="PANTHER" id="PTHR24269:SF16">
    <property type="entry name" value="PROTEIN SLG1"/>
    <property type="match status" value="1"/>
</dbReference>
<evidence type="ECO:0000256" key="1">
    <source>
        <dbReference type="ARBA" id="ARBA00004167"/>
    </source>
</evidence>
<evidence type="ECO:0000259" key="8">
    <source>
        <dbReference type="PROSITE" id="PS51212"/>
    </source>
</evidence>
<keyword evidence="2" id="KW-0812">Transmembrane</keyword>
<keyword evidence="5" id="KW-0472">Membrane</keyword>
<dbReference type="GO" id="GO:0005886">
    <property type="term" value="C:plasma membrane"/>
    <property type="evidence" value="ECO:0007669"/>
    <property type="project" value="TreeGrafter"/>
</dbReference>